<organism evidence="2 3">
    <name type="scientific">Daphnia sinensis</name>
    <dbReference type="NCBI Taxonomy" id="1820382"/>
    <lineage>
        <taxon>Eukaryota</taxon>
        <taxon>Metazoa</taxon>
        <taxon>Ecdysozoa</taxon>
        <taxon>Arthropoda</taxon>
        <taxon>Crustacea</taxon>
        <taxon>Branchiopoda</taxon>
        <taxon>Diplostraca</taxon>
        <taxon>Cladocera</taxon>
        <taxon>Anomopoda</taxon>
        <taxon>Daphniidae</taxon>
        <taxon>Daphnia</taxon>
        <taxon>Daphnia similis group</taxon>
    </lineage>
</organism>
<dbReference type="GO" id="GO:0005794">
    <property type="term" value="C:Golgi apparatus"/>
    <property type="evidence" value="ECO:0007669"/>
    <property type="project" value="TreeGrafter"/>
</dbReference>
<dbReference type="InterPro" id="IPR029063">
    <property type="entry name" value="SAM-dependent_MTases_sf"/>
</dbReference>
<comment type="caution">
    <text evidence="2">The sequence shown here is derived from an EMBL/GenBank/DDBJ whole genome shotgun (WGS) entry which is preliminary data.</text>
</comment>
<feature type="domain" description="Methyltransferase FkbM" evidence="1">
    <location>
        <begin position="161"/>
        <end position="322"/>
    </location>
</feature>
<keyword evidence="3" id="KW-1185">Reference proteome</keyword>
<accession>A0AAD5PX48</accession>
<gene>
    <name evidence="2" type="ORF">GHT06_010076</name>
</gene>
<dbReference type="GO" id="GO:0031902">
    <property type="term" value="C:late endosome membrane"/>
    <property type="evidence" value="ECO:0007669"/>
    <property type="project" value="TreeGrafter"/>
</dbReference>
<evidence type="ECO:0000259" key="1">
    <source>
        <dbReference type="Pfam" id="PF05050"/>
    </source>
</evidence>
<sequence length="337" mass="38585">MRVSIRTIRFYLLRRFLLPCLFLCLLYVFRLVMVNSIYEACKSIAVGQQQVHPTHLPVQPPTEELPPKYNLMEETYGRKWAKTPDKYLSSINCTVEYANQNKLQQDHPCVVQLIRKNYLVQPAPQNVPYQLGNPLLLDPSDGQAKGILRILRNQTNGFFIECGAYDGETLSNTLYMERSLAWTGLLIETDQISFKAIKGRNRKAFTSPVCLSTKPYPMEAVFNATIGSLGAILERNDEQPVPISSTSEKNHLGQEEGSSKSEVPYLYKAQCFPLYSMLTAVGRTQVDYFSLDIEGSELQVLKTIPWHKVDIRVIFFYTIFYHTLRQFSQFGAKDVDR</sequence>
<evidence type="ECO:0000313" key="3">
    <source>
        <dbReference type="Proteomes" id="UP000820818"/>
    </source>
</evidence>
<dbReference type="InterPro" id="IPR006342">
    <property type="entry name" value="FkbM_mtfrase"/>
</dbReference>
<protein>
    <recommendedName>
        <fullName evidence="1">Methyltransferase FkbM domain-containing protein</fullName>
    </recommendedName>
</protein>
<dbReference type="GO" id="GO:0016197">
    <property type="term" value="P:endosomal transport"/>
    <property type="evidence" value="ECO:0007669"/>
    <property type="project" value="TreeGrafter"/>
</dbReference>
<reference evidence="2 3" key="1">
    <citation type="submission" date="2022-05" db="EMBL/GenBank/DDBJ databases">
        <title>A multi-omics perspective on studying reproductive biology in Daphnia sinensis.</title>
        <authorList>
            <person name="Jia J."/>
        </authorList>
    </citation>
    <scope>NUCLEOTIDE SEQUENCE [LARGE SCALE GENOMIC DNA]</scope>
    <source>
        <strain evidence="2 3">WSL</strain>
    </source>
</reference>
<dbReference type="Pfam" id="PF05050">
    <property type="entry name" value="Methyltransf_21"/>
    <property type="match status" value="1"/>
</dbReference>
<dbReference type="Gene3D" id="3.40.50.150">
    <property type="entry name" value="Vaccinia Virus protein VP39"/>
    <property type="match status" value="1"/>
</dbReference>
<name>A0AAD5PX48_9CRUS</name>
<dbReference type="GO" id="GO:0005789">
    <property type="term" value="C:endoplasmic reticulum membrane"/>
    <property type="evidence" value="ECO:0007669"/>
    <property type="project" value="TreeGrafter"/>
</dbReference>
<dbReference type="Proteomes" id="UP000820818">
    <property type="component" value="Linkage Group LG2"/>
</dbReference>
<dbReference type="GO" id="GO:0006888">
    <property type="term" value="P:endoplasmic reticulum to Golgi vesicle-mediated transport"/>
    <property type="evidence" value="ECO:0007669"/>
    <property type="project" value="TreeGrafter"/>
</dbReference>
<dbReference type="InterPro" id="IPR053202">
    <property type="entry name" value="EGF_Rcpt_Signaling_Reg"/>
</dbReference>
<dbReference type="AlphaFoldDB" id="A0AAD5PX48"/>
<proteinExistence type="predicted"/>
<dbReference type="PANTHER" id="PTHR34009">
    <property type="entry name" value="PROTEIN STAR"/>
    <property type="match status" value="1"/>
</dbReference>
<dbReference type="GO" id="GO:0005886">
    <property type="term" value="C:plasma membrane"/>
    <property type="evidence" value="ECO:0007669"/>
    <property type="project" value="TreeGrafter"/>
</dbReference>
<evidence type="ECO:0000313" key="2">
    <source>
        <dbReference type="EMBL" id="KAI9562622.1"/>
    </source>
</evidence>
<dbReference type="PANTHER" id="PTHR34009:SF2">
    <property type="entry name" value="PROTEIN STAR"/>
    <property type="match status" value="1"/>
</dbReference>
<dbReference type="EMBL" id="WJBH02000002">
    <property type="protein sequence ID" value="KAI9562622.1"/>
    <property type="molecule type" value="Genomic_DNA"/>
</dbReference>